<dbReference type="EMBL" id="AWWV01010840">
    <property type="protein sequence ID" value="OMO76879.1"/>
    <property type="molecule type" value="Genomic_DNA"/>
</dbReference>
<dbReference type="Gramene" id="OMO76879">
    <property type="protein sequence ID" value="OMO76879"/>
    <property type="gene ID" value="CCACVL1_15338"/>
</dbReference>
<evidence type="ECO:0000256" key="1">
    <source>
        <dbReference type="SAM" id="MobiDB-lite"/>
    </source>
</evidence>
<evidence type="ECO:0000313" key="3">
    <source>
        <dbReference type="Proteomes" id="UP000188268"/>
    </source>
</evidence>
<proteinExistence type="predicted"/>
<dbReference type="Proteomes" id="UP000188268">
    <property type="component" value="Unassembled WGS sequence"/>
</dbReference>
<organism evidence="2 3">
    <name type="scientific">Corchorus capsularis</name>
    <name type="common">Jute</name>
    <dbReference type="NCBI Taxonomy" id="210143"/>
    <lineage>
        <taxon>Eukaryota</taxon>
        <taxon>Viridiplantae</taxon>
        <taxon>Streptophyta</taxon>
        <taxon>Embryophyta</taxon>
        <taxon>Tracheophyta</taxon>
        <taxon>Spermatophyta</taxon>
        <taxon>Magnoliopsida</taxon>
        <taxon>eudicotyledons</taxon>
        <taxon>Gunneridae</taxon>
        <taxon>Pentapetalae</taxon>
        <taxon>rosids</taxon>
        <taxon>malvids</taxon>
        <taxon>Malvales</taxon>
        <taxon>Malvaceae</taxon>
        <taxon>Grewioideae</taxon>
        <taxon>Apeibeae</taxon>
        <taxon>Corchorus</taxon>
    </lineage>
</organism>
<comment type="caution">
    <text evidence="2">The sequence shown here is derived from an EMBL/GenBank/DDBJ whole genome shotgun (WGS) entry which is preliminary data.</text>
</comment>
<gene>
    <name evidence="2" type="ORF">CCACVL1_15338</name>
</gene>
<feature type="region of interest" description="Disordered" evidence="1">
    <location>
        <begin position="1"/>
        <end position="51"/>
    </location>
</feature>
<protein>
    <submittedName>
        <fullName evidence="2">Uncharacterized protein</fullName>
    </submittedName>
</protein>
<evidence type="ECO:0000313" key="2">
    <source>
        <dbReference type="EMBL" id="OMO76879.1"/>
    </source>
</evidence>
<feature type="compositionally biased region" description="Basic and acidic residues" evidence="1">
    <location>
        <begin position="18"/>
        <end position="51"/>
    </location>
</feature>
<reference evidence="2 3" key="1">
    <citation type="submission" date="2013-09" db="EMBL/GenBank/DDBJ databases">
        <title>Corchorus capsularis genome sequencing.</title>
        <authorList>
            <person name="Alam M."/>
            <person name="Haque M.S."/>
            <person name="Islam M.S."/>
            <person name="Emdad E.M."/>
            <person name="Islam M.M."/>
            <person name="Ahmed B."/>
            <person name="Halim A."/>
            <person name="Hossen Q.M.M."/>
            <person name="Hossain M.Z."/>
            <person name="Ahmed R."/>
            <person name="Khan M.M."/>
            <person name="Islam R."/>
            <person name="Rashid M.M."/>
            <person name="Khan S.A."/>
            <person name="Rahman M.S."/>
            <person name="Alam M."/>
        </authorList>
    </citation>
    <scope>NUCLEOTIDE SEQUENCE [LARGE SCALE GENOMIC DNA]</scope>
    <source>
        <strain evidence="3">cv. CVL-1</strain>
        <tissue evidence="2">Whole seedling</tissue>
    </source>
</reference>
<name>A0A1R3I2V4_COCAP</name>
<accession>A0A1R3I2V4</accession>
<sequence>MESELASAVGQELEQEPDVSRASRKDRGSLDGSRRFKDKNRENDRRCGEEG</sequence>
<keyword evidence="3" id="KW-1185">Reference proteome</keyword>
<dbReference type="AlphaFoldDB" id="A0A1R3I2V4"/>